<accession>A0A934KAF9</accession>
<feature type="compositionally biased region" description="Basic and acidic residues" evidence="1">
    <location>
        <begin position="158"/>
        <end position="171"/>
    </location>
</feature>
<evidence type="ECO:0000313" key="3">
    <source>
        <dbReference type="Proteomes" id="UP000620075"/>
    </source>
</evidence>
<protein>
    <submittedName>
        <fullName evidence="2">Uncharacterized protein</fullName>
    </submittedName>
</protein>
<evidence type="ECO:0000256" key="1">
    <source>
        <dbReference type="SAM" id="MobiDB-lite"/>
    </source>
</evidence>
<feature type="compositionally biased region" description="Polar residues" evidence="1">
    <location>
        <begin position="91"/>
        <end position="112"/>
    </location>
</feature>
<organism evidence="2 3">
    <name type="scientific">Candidatus Dormiibacter inghamiae</name>
    <dbReference type="NCBI Taxonomy" id="3127013"/>
    <lineage>
        <taxon>Bacteria</taxon>
        <taxon>Bacillati</taxon>
        <taxon>Candidatus Dormiibacterota</taxon>
        <taxon>Candidatus Dormibacteria</taxon>
        <taxon>Candidatus Dormibacterales</taxon>
        <taxon>Candidatus Dormibacteraceae</taxon>
        <taxon>Candidatus Dormiibacter</taxon>
    </lineage>
</organism>
<comment type="caution">
    <text evidence="2">The sequence shown here is derived from an EMBL/GenBank/DDBJ whole genome shotgun (WGS) entry which is preliminary data.</text>
</comment>
<dbReference type="AlphaFoldDB" id="A0A934KAF9"/>
<evidence type="ECO:0000313" key="2">
    <source>
        <dbReference type="EMBL" id="MBJ7602934.1"/>
    </source>
</evidence>
<proteinExistence type="predicted"/>
<feature type="compositionally biased region" description="Low complexity" evidence="1">
    <location>
        <begin position="45"/>
        <end position="58"/>
    </location>
</feature>
<dbReference type="EMBL" id="JAEKNQ010000028">
    <property type="protein sequence ID" value="MBJ7602934.1"/>
    <property type="molecule type" value="Genomic_DNA"/>
</dbReference>
<reference evidence="2 3" key="1">
    <citation type="submission" date="2020-10" db="EMBL/GenBank/DDBJ databases">
        <title>Ca. Dormibacterota MAGs.</title>
        <authorList>
            <person name="Montgomery K."/>
        </authorList>
    </citation>
    <scope>NUCLEOTIDE SEQUENCE [LARGE SCALE GENOMIC DNA]</scope>
    <source>
        <strain evidence="2">SC8811_S16_3</strain>
    </source>
</reference>
<sequence length="183" mass="18501">MALTWLLLGLVGGLVIGIPAGWLASRWGGVRGPFPSQTFPPDPQPTATTASPTSTEIAPAPEHSARAISTMAGHLPTVETGQPATPEAEGGTSTDSAAAAQPTGTANSSVPGQASPAATPPQPFLGEGAGPHLAESQGPIGPSSSTEAKAAEPPDLESASRRLIEEMERRYGSRNAQPRRPGS</sequence>
<dbReference type="Proteomes" id="UP000620075">
    <property type="component" value="Unassembled WGS sequence"/>
</dbReference>
<feature type="region of interest" description="Disordered" evidence="1">
    <location>
        <begin position="34"/>
        <end position="58"/>
    </location>
</feature>
<gene>
    <name evidence="2" type="ORF">JF888_07050</name>
</gene>
<feature type="region of interest" description="Disordered" evidence="1">
    <location>
        <begin position="76"/>
        <end position="183"/>
    </location>
</feature>
<name>A0A934KAF9_9BACT</name>